<name>A0A8I3WQB1_CALJA</name>
<reference evidence="1 2" key="1">
    <citation type="submission" date="2009-03" db="EMBL/GenBank/DDBJ databases">
        <authorList>
            <person name="Warren W."/>
            <person name="Ye L."/>
            <person name="Minx P."/>
            <person name="Worley K."/>
            <person name="Gibbs R."/>
            <person name="Wilson R.K."/>
        </authorList>
    </citation>
    <scope>NUCLEOTIDE SEQUENCE [LARGE SCALE GENOMIC DNA]</scope>
</reference>
<protein>
    <submittedName>
        <fullName evidence="1">Uncharacterized protein</fullName>
    </submittedName>
</protein>
<keyword evidence="2" id="KW-1185">Reference proteome</keyword>
<evidence type="ECO:0000313" key="1">
    <source>
        <dbReference type="Ensembl" id="ENSCJAP00000094357.1"/>
    </source>
</evidence>
<evidence type="ECO:0000313" key="2">
    <source>
        <dbReference type="Proteomes" id="UP000008225"/>
    </source>
</evidence>
<proteinExistence type="predicted"/>
<dbReference type="Proteomes" id="UP000008225">
    <property type="component" value="Chromosome 3"/>
</dbReference>
<dbReference type="Ensembl" id="ENSCJAT00000128328.1">
    <property type="protein sequence ID" value="ENSCJAP00000094357.1"/>
    <property type="gene ID" value="ENSCJAG00000085835.1"/>
</dbReference>
<dbReference type="PANTHER" id="PTHR46254">
    <property type="entry name" value="PROTEIN GVQW1-RELATED"/>
    <property type="match status" value="1"/>
</dbReference>
<reference evidence="1" key="3">
    <citation type="submission" date="2025-09" db="UniProtKB">
        <authorList>
            <consortium name="Ensembl"/>
        </authorList>
    </citation>
    <scope>IDENTIFICATION</scope>
</reference>
<organism evidence="1 2">
    <name type="scientific">Callithrix jacchus</name>
    <name type="common">White-tufted-ear marmoset</name>
    <name type="synonym">Simia Jacchus</name>
    <dbReference type="NCBI Taxonomy" id="9483"/>
    <lineage>
        <taxon>Eukaryota</taxon>
        <taxon>Metazoa</taxon>
        <taxon>Chordata</taxon>
        <taxon>Craniata</taxon>
        <taxon>Vertebrata</taxon>
        <taxon>Euteleostomi</taxon>
        <taxon>Mammalia</taxon>
        <taxon>Eutheria</taxon>
        <taxon>Euarchontoglires</taxon>
        <taxon>Primates</taxon>
        <taxon>Haplorrhini</taxon>
        <taxon>Platyrrhini</taxon>
        <taxon>Cebidae</taxon>
        <taxon>Callitrichinae</taxon>
        <taxon>Callithrix</taxon>
        <taxon>Callithrix</taxon>
    </lineage>
</organism>
<dbReference type="PANTHER" id="PTHR46254:SF11">
    <property type="entry name" value="SECRETED PROTEIN"/>
    <property type="match status" value="1"/>
</dbReference>
<dbReference type="AlphaFoldDB" id="A0A8I3WQB1"/>
<reference evidence="1" key="2">
    <citation type="submission" date="2025-08" db="UniProtKB">
        <authorList>
            <consortium name="Ensembl"/>
        </authorList>
    </citation>
    <scope>IDENTIFICATION</scope>
</reference>
<dbReference type="GeneTree" id="ENSGT00940000161627"/>
<accession>A0A8I3WQB1</accession>
<sequence>MESHSVTHAGVQWHDLDSLQPLPPRFQQFSCLSFLSSWDYKCMPPCLANFFYFSRDRVSPCCPGWSAIVRSWLTTTSTCQVQVILLPQPPE</sequence>
<dbReference type="OMA" id="EMESYCV"/>